<keyword evidence="8" id="KW-1185">Reference proteome</keyword>
<dbReference type="Gene3D" id="3.30.390.30">
    <property type="match status" value="1"/>
</dbReference>
<dbReference type="InterPro" id="IPR016156">
    <property type="entry name" value="FAD/NAD-linked_Rdtase_dimer_sf"/>
</dbReference>
<dbReference type="InterPro" id="IPR028202">
    <property type="entry name" value="Reductase_C"/>
</dbReference>
<dbReference type="SUPFAM" id="SSF51905">
    <property type="entry name" value="FAD/NAD(P)-binding domain"/>
    <property type="match status" value="2"/>
</dbReference>
<dbReference type="InterPro" id="IPR050446">
    <property type="entry name" value="FAD-oxidoreductase/Apoptosis"/>
</dbReference>
<dbReference type="RefSeq" id="WP_071065260.1">
    <property type="nucleotide sequence ID" value="NZ_MAXA01000229.1"/>
</dbReference>
<evidence type="ECO:0008006" key="9">
    <source>
        <dbReference type="Google" id="ProtNLM"/>
    </source>
</evidence>
<protein>
    <recommendedName>
        <fullName evidence="9">Ferredoxin reductase</fullName>
    </recommendedName>
</protein>
<dbReference type="GO" id="GO:0016651">
    <property type="term" value="F:oxidoreductase activity, acting on NAD(P)H"/>
    <property type="evidence" value="ECO:0007669"/>
    <property type="project" value="TreeGrafter"/>
</dbReference>
<dbReference type="EMBL" id="MAXA01000229">
    <property type="protein sequence ID" value="OHV25698.1"/>
    <property type="molecule type" value="Genomic_DNA"/>
</dbReference>
<dbReference type="InterPro" id="IPR023753">
    <property type="entry name" value="FAD/NAD-binding_dom"/>
</dbReference>
<accession>A0A1S1PSG2</accession>
<keyword evidence="4" id="KW-0560">Oxidoreductase</keyword>
<evidence type="ECO:0000259" key="6">
    <source>
        <dbReference type="Pfam" id="PF14759"/>
    </source>
</evidence>
<dbReference type="PANTHER" id="PTHR43557:SF2">
    <property type="entry name" value="RIESKE DOMAIN-CONTAINING PROTEIN-RELATED"/>
    <property type="match status" value="1"/>
</dbReference>
<evidence type="ECO:0000256" key="3">
    <source>
        <dbReference type="ARBA" id="ARBA00022827"/>
    </source>
</evidence>
<evidence type="ECO:0000256" key="2">
    <source>
        <dbReference type="ARBA" id="ARBA00022630"/>
    </source>
</evidence>
<dbReference type="AlphaFoldDB" id="A0A1S1PSG2"/>
<sequence length="415" mass="43689">MPENHARVVVVGASLAGVHTVRALRAREYAGEIVLVGAEPGAPNGVAVDRPALSKGYLTDPDPSAAPLLSPTELADLDVRLVRGPAVDLDLGTRHVVLHEGRLVEFSALVVATGSTPRTLPGVEPRQGVHTLRTLADATDIRAACTPGSRVVVIGGGFIGAETAWSARALGCTVTVVEMLPTMMQRGVGPVLGEAFTRRYAAAGIDLRMGTGVAGIEGSDRAEAVRLTDGSRLAADVVVLGLGTRPETSWLNGAGLDLRDGVVCDERLAARGARDVFAVGDVVRWRNPRYGEDTRVEHFTNAVETAGVVATNLTGGDQWHDALPYVWSDQLDSRLQVFGRIRPQDELHVVQGDLDGSFVAISGGDGALQGAVGFGAVRQLMPYRRLLASGASWDEARALADGGLKLPRFRSQVGL</sequence>
<keyword evidence="3" id="KW-0274">FAD</keyword>
<dbReference type="PRINTS" id="PR00368">
    <property type="entry name" value="FADPNR"/>
</dbReference>
<evidence type="ECO:0000256" key="1">
    <source>
        <dbReference type="ARBA" id="ARBA00001974"/>
    </source>
</evidence>
<dbReference type="SUPFAM" id="SSF55424">
    <property type="entry name" value="FAD/NAD-linked reductases, dimerisation (C-terminal) domain"/>
    <property type="match status" value="1"/>
</dbReference>
<dbReference type="PANTHER" id="PTHR43557">
    <property type="entry name" value="APOPTOSIS-INDUCING FACTOR 1"/>
    <property type="match status" value="1"/>
</dbReference>
<name>A0A1S1PSG2_9ACTN</name>
<dbReference type="Gene3D" id="3.50.50.60">
    <property type="entry name" value="FAD/NAD(P)-binding domain"/>
    <property type="match status" value="2"/>
</dbReference>
<feature type="domain" description="Reductase C-terminal" evidence="6">
    <location>
        <begin position="325"/>
        <end position="404"/>
    </location>
</feature>
<dbReference type="Proteomes" id="UP000179769">
    <property type="component" value="Unassembled WGS sequence"/>
</dbReference>
<evidence type="ECO:0000259" key="5">
    <source>
        <dbReference type="Pfam" id="PF07992"/>
    </source>
</evidence>
<proteinExistence type="predicted"/>
<evidence type="ECO:0000256" key="4">
    <source>
        <dbReference type="ARBA" id="ARBA00023002"/>
    </source>
</evidence>
<gene>
    <name evidence="7" type="ORF">BBK14_21990</name>
</gene>
<dbReference type="Pfam" id="PF07992">
    <property type="entry name" value="Pyr_redox_2"/>
    <property type="match status" value="1"/>
</dbReference>
<evidence type="ECO:0000313" key="8">
    <source>
        <dbReference type="Proteomes" id="UP000179769"/>
    </source>
</evidence>
<dbReference type="Pfam" id="PF14759">
    <property type="entry name" value="Reductase_C"/>
    <property type="match status" value="1"/>
</dbReference>
<dbReference type="GO" id="GO:0005737">
    <property type="term" value="C:cytoplasm"/>
    <property type="evidence" value="ECO:0007669"/>
    <property type="project" value="TreeGrafter"/>
</dbReference>
<dbReference type="PRINTS" id="PR00411">
    <property type="entry name" value="PNDRDTASEI"/>
</dbReference>
<reference evidence="8" key="1">
    <citation type="submission" date="2016-07" db="EMBL/GenBank/DDBJ databases">
        <title>Frankia sp. NRRL B-16219 Genome sequencing.</title>
        <authorList>
            <person name="Ghodhbane-Gtari F."/>
            <person name="Swanson E."/>
            <person name="Gueddou A."/>
            <person name="Louati M."/>
            <person name="Nouioui I."/>
            <person name="Hezbri K."/>
            <person name="Abebe-Akele F."/>
            <person name="Simpson S."/>
            <person name="Morris K."/>
            <person name="Thomas K."/>
            <person name="Gtari M."/>
            <person name="Tisa L.S."/>
        </authorList>
    </citation>
    <scope>NUCLEOTIDE SEQUENCE [LARGE SCALE GENOMIC DNA]</scope>
    <source>
        <strain evidence="8">NRRL B-16219</strain>
    </source>
</reference>
<feature type="domain" description="FAD/NAD(P)-binding" evidence="5">
    <location>
        <begin position="7"/>
        <end position="306"/>
    </location>
</feature>
<comment type="caution">
    <text evidence="7">The sequence shown here is derived from an EMBL/GenBank/DDBJ whole genome shotgun (WGS) entry which is preliminary data.</text>
</comment>
<comment type="cofactor">
    <cofactor evidence="1">
        <name>FAD</name>
        <dbReference type="ChEBI" id="CHEBI:57692"/>
    </cofactor>
</comment>
<organism evidence="7 8">
    <name type="scientific">Parafrankia soli</name>
    <dbReference type="NCBI Taxonomy" id="2599596"/>
    <lineage>
        <taxon>Bacteria</taxon>
        <taxon>Bacillati</taxon>
        <taxon>Actinomycetota</taxon>
        <taxon>Actinomycetes</taxon>
        <taxon>Frankiales</taxon>
        <taxon>Frankiaceae</taxon>
        <taxon>Parafrankia</taxon>
    </lineage>
</organism>
<keyword evidence="2" id="KW-0285">Flavoprotein</keyword>
<evidence type="ECO:0000313" key="7">
    <source>
        <dbReference type="EMBL" id="OHV25698.1"/>
    </source>
</evidence>
<dbReference type="OrthoDB" id="1145at2"/>
<dbReference type="InterPro" id="IPR036188">
    <property type="entry name" value="FAD/NAD-bd_sf"/>
</dbReference>